<dbReference type="KEGG" id="cace:CACET_c25080"/>
<dbReference type="OrthoDB" id="1807880at2"/>
<keyword evidence="2" id="KW-1185">Reference proteome</keyword>
<organism evidence="1 2">
    <name type="scientific">Clostridium aceticum</name>
    <dbReference type="NCBI Taxonomy" id="84022"/>
    <lineage>
        <taxon>Bacteria</taxon>
        <taxon>Bacillati</taxon>
        <taxon>Bacillota</taxon>
        <taxon>Clostridia</taxon>
        <taxon>Eubacteriales</taxon>
        <taxon>Clostridiaceae</taxon>
        <taxon>Clostridium</taxon>
    </lineage>
</organism>
<name>A0A0D8I9Z8_9CLOT</name>
<evidence type="ECO:0000313" key="2">
    <source>
        <dbReference type="Proteomes" id="UP000035704"/>
    </source>
</evidence>
<reference evidence="1 2" key="1">
    <citation type="submission" date="2014-10" db="EMBL/GenBank/DDBJ databases">
        <title>Genome sequence of Clostridium aceticum DSM 1496.</title>
        <authorList>
            <person name="Poehlein A."/>
            <person name="Schiel-Bengelsdorf B."/>
            <person name="Gottschalk G."/>
            <person name="Duerre P."/>
            <person name="Daniel R."/>
        </authorList>
    </citation>
    <scope>NUCLEOTIDE SEQUENCE [LARGE SCALE GENOMIC DNA]</scope>
    <source>
        <strain evidence="1 2">DSM 1496</strain>
    </source>
</reference>
<dbReference type="Pfam" id="PF22263">
    <property type="entry name" value="DUF6951"/>
    <property type="match status" value="1"/>
</dbReference>
<dbReference type="RefSeq" id="WP_044824776.1">
    <property type="nucleotide sequence ID" value="NZ_CP009687.1"/>
</dbReference>
<dbReference type="STRING" id="84022.CACET_c25080"/>
<sequence>MSTAIIKPGVCGLETKITVSKKDRRTVDVAIESACPHVKKMEEELQGINGANECFMKFTDSKVYESANKHCKHLACPVPTGIIKAIEVECGLALPRDVEMKITKE</sequence>
<gene>
    <name evidence="1" type="ORF">CACET_c25080</name>
</gene>
<protein>
    <submittedName>
        <fullName evidence="1">Uncharacterized protein</fullName>
    </submittedName>
</protein>
<dbReference type="Proteomes" id="UP000035704">
    <property type="component" value="Chromosome"/>
</dbReference>
<dbReference type="PATRIC" id="fig|84022.5.peg.208"/>
<accession>A0A0D8I9Z8</accession>
<evidence type="ECO:0000313" key="1">
    <source>
        <dbReference type="EMBL" id="AKL95953.1"/>
    </source>
</evidence>
<proteinExistence type="predicted"/>
<dbReference type="EMBL" id="CP009687">
    <property type="protein sequence ID" value="AKL95953.1"/>
    <property type="molecule type" value="Genomic_DNA"/>
</dbReference>
<dbReference type="AlphaFoldDB" id="A0A0D8I9Z8"/>
<dbReference type="InterPro" id="IPR054227">
    <property type="entry name" value="DUF6951"/>
</dbReference>